<dbReference type="RefSeq" id="NP_803758.2">
    <property type="nucleotide sequence ID" value="NC_004629.1"/>
</dbReference>
<evidence type="ECO:0000313" key="2">
    <source>
        <dbReference type="Proteomes" id="UP000002098"/>
    </source>
</evidence>
<reference evidence="1 2" key="1">
    <citation type="journal article" date="2002" name="J. Mol. Biol.">
        <title>The genome of bacteriophage phiKZ of Pseudomonas aeruginosa.</title>
        <authorList>
            <person name="Mesyanzhinov V.V."/>
            <person name="Robben J."/>
            <person name="Grymonprez B."/>
            <person name="Kostyuchenko V.A."/>
            <person name="Bourkaltseva M.V."/>
            <person name="Sykilinda N.N."/>
            <person name="Krylov V.N."/>
            <person name="Volckaert G."/>
        </authorList>
    </citation>
    <scope>NUCLEOTIDE SEQUENCE</scope>
</reference>
<organismHost>
    <name type="scientific">Pseudomonas aeruginosa</name>
    <dbReference type="NCBI Taxonomy" id="287"/>
</organismHost>
<dbReference type="EMBL" id="AF399011">
    <property type="protein sequence ID" value="AAL83093.2"/>
    <property type="molecule type" value="Genomic_DNA"/>
</dbReference>
<keyword evidence="2" id="KW-1185">Reference proteome</keyword>
<protein>
    <submittedName>
        <fullName evidence="1">PHIKZ192</fullName>
    </submittedName>
</protein>
<dbReference type="Proteomes" id="UP000002098">
    <property type="component" value="Segment"/>
</dbReference>
<dbReference type="GeneID" id="1258236"/>
<name>Q8SCX0_BPDPK</name>
<accession>Q8SCX0</accession>
<evidence type="ECO:0000313" key="1">
    <source>
        <dbReference type="EMBL" id="AAL83093.2"/>
    </source>
</evidence>
<dbReference type="KEGG" id="vg:1258236"/>
<proteinExistence type="predicted"/>
<sequence>MDALMFKLSMRVFCAVFLISIGMCTKASVNYEPLAFYGVPLFYSNHTPRIAPCNFDQQSGLGSCGWTSYPEYSVIPLVKPSDPTKQILVNYSMYQEVICNDEQCFTSDYHEPYGLLSGFKGTTYWSVPTGYYLLNGPNGVHGVKFGNGPLKDNYPIRDIYMINNDRDIDGEYLSLKNTKGIYNVMCSPLTQMCKYLGKEYTLLELNQLIPFVKTTICDEYLCYIDNSKGKVAGINPKRKDIYEGL</sequence>
<organism evidence="1 2">
    <name type="scientific">Pseudomonas phage phiKZ</name>
    <dbReference type="NCBI Taxonomy" id="2905945"/>
    <lineage>
        <taxon>Viruses</taxon>
        <taxon>Duplodnaviria</taxon>
        <taxon>Heunggongvirae</taxon>
        <taxon>Uroviricota</taxon>
        <taxon>Caudoviricetes</taxon>
        <taxon>Chimalliviridae</taxon>
        <taxon>Phikzvirus</taxon>
        <taxon>Phikzvirus phiKZ</taxon>
    </lineage>
</organism>